<dbReference type="InterPro" id="IPR032710">
    <property type="entry name" value="NTF2-like_dom_sf"/>
</dbReference>
<comment type="caution">
    <text evidence="1">The sequence shown here is derived from an EMBL/GenBank/DDBJ whole genome shotgun (WGS) entry which is preliminary data.</text>
</comment>
<name>A0ABR9J9P0_9MICC</name>
<evidence type="ECO:0000313" key="2">
    <source>
        <dbReference type="Proteomes" id="UP000636579"/>
    </source>
</evidence>
<protein>
    <submittedName>
        <fullName evidence="1">Ketosteroid isomerase-like protein</fullName>
    </submittedName>
</protein>
<organism evidence="1 2">
    <name type="scientific">Nesterenkonia halotolerans</name>
    <dbReference type="NCBI Taxonomy" id="225325"/>
    <lineage>
        <taxon>Bacteria</taxon>
        <taxon>Bacillati</taxon>
        <taxon>Actinomycetota</taxon>
        <taxon>Actinomycetes</taxon>
        <taxon>Micrococcales</taxon>
        <taxon>Micrococcaceae</taxon>
        <taxon>Nesterenkonia</taxon>
    </lineage>
</organism>
<reference evidence="1 2" key="1">
    <citation type="submission" date="2020-10" db="EMBL/GenBank/DDBJ databases">
        <title>Sequencing the genomes of 1000 actinobacteria strains.</title>
        <authorList>
            <person name="Klenk H.-P."/>
        </authorList>
    </citation>
    <scope>NUCLEOTIDE SEQUENCE [LARGE SCALE GENOMIC DNA]</scope>
    <source>
        <strain evidence="1 2">DSM 15474</strain>
    </source>
</reference>
<dbReference type="RefSeq" id="WP_192592388.1">
    <property type="nucleotide sequence ID" value="NZ_JADBEE010000002.1"/>
</dbReference>
<evidence type="ECO:0000313" key="1">
    <source>
        <dbReference type="EMBL" id="MBE1515564.1"/>
    </source>
</evidence>
<keyword evidence="2" id="KW-1185">Reference proteome</keyword>
<dbReference type="EMBL" id="JADBEE010000002">
    <property type="protein sequence ID" value="MBE1515564.1"/>
    <property type="molecule type" value="Genomic_DNA"/>
</dbReference>
<dbReference type="SUPFAM" id="SSF54427">
    <property type="entry name" value="NTF2-like"/>
    <property type="match status" value="1"/>
</dbReference>
<proteinExistence type="predicted"/>
<accession>A0ABR9J9P0</accession>
<sequence>MEFTIPESCGNSPRMQIVAEIARAWGEGDQAHLEQWLLPDAEWHVHPTEPEAEFQRLVLDNVVTHGRLGSCDGVAVGADGSAVRFAHFMVFASTAKTAKIRSITTYVVSAGKDFDGAGND</sequence>
<gene>
    <name evidence="1" type="ORF">H4W26_002356</name>
</gene>
<dbReference type="Proteomes" id="UP000636579">
    <property type="component" value="Unassembled WGS sequence"/>
</dbReference>